<dbReference type="InterPro" id="IPR014717">
    <property type="entry name" value="Transl_elong_EF1B/ribsomal_bS6"/>
</dbReference>
<keyword evidence="1" id="KW-0812">Transmembrane</keyword>
<evidence type="ECO:0000313" key="3">
    <source>
        <dbReference type="Proteomes" id="UP000269041"/>
    </source>
</evidence>
<dbReference type="Proteomes" id="UP000269041">
    <property type="component" value="Unassembled WGS sequence"/>
</dbReference>
<dbReference type="Gene3D" id="3.30.70.60">
    <property type="match status" value="1"/>
</dbReference>
<sequence length="217" mass="24702">MTKMRSMIICFLQSCLYWLIVSMIDRRYFSLASLAELNASGQCLFFAGYLILILAVALFVYLNPQIAMLEALGEKENQLMQVLNLNDNKVRLDKLAGEFEHLKKTQKRLRAQISRSASLPQIVKSLSQMAEQHSLQLSSMVQGDINSTDIAPTLGLHIELYGHYPQVAAFFRSAAKSPYLIYFDQLQWSRVDSRDSELHVRGKVYFLAESLENKNAS</sequence>
<proteinExistence type="predicted"/>
<dbReference type="InterPro" id="IPR007445">
    <property type="entry name" value="PilO"/>
</dbReference>
<dbReference type="AlphaFoldDB" id="A0A427U8T4"/>
<evidence type="ECO:0000313" key="2">
    <source>
        <dbReference type="EMBL" id="RSD33087.1"/>
    </source>
</evidence>
<feature type="transmembrane region" description="Helical" evidence="1">
    <location>
        <begin position="39"/>
        <end position="62"/>
    </location>
</feature>
<organism evidence="2 3">
    <name type="scientific">Vibrio pectenicida</name>
    <dbReference type="NCBI Taxonomy" id="62763"/>
    <lineage>
        <taxon>Bacteria</taxon>
        <taxon>Pseudomonadati</taxon>
        <taxon>Pseudomonadota</taxon>
        <taxon>Gammaproteobacteria</taxon>
        <taxon>Vibrionales</taxon>
        <taxon>Vibrionaceae</taxon>
        <taxon>Vibrio</taxon>
    </lineage>
</organism>
<comment type="caution">
    <text evidence="2">The sequence shown here is derived from an EMBL/GenBank/DDBJ whole genome shotgun (WGS) entry which is preliminary data.</text>
</comment>
<keyword evidence="1" id="KW-0472">Membrane</keyword>
<evidence type="ECO:0008006" key="4">
    <source>
        <dbReference type="Google" id="ProtNLM"/>
    </source>
</evidence>
<dbReference type="Pfam" id="PF04350">
    <property type="entry name" value="PilO"/>
    <property type="match status" value="1"/>
</dbReference>
<name>A0A427U8T4_9VIBR</name>
<gene>
    <name evidence="2" type="ORF">EJA03_00675</name>
</gene>
<evidence type="ECO:0000256" key="1">
    <source>
        <dbReference type="SAM" id="Phobius"/>
    </source>
</evidence>
<dbReference type="PANTHER" id="PTHR39555">
    <property type="entry name" value="FIMBRIAL ASSEMBLY PROTEIN PILO-LIKE PROTEIN-RELATED"/>
    <property type="match status" value="1"/>
</dbReference>
<keyword evidence="3" id="KW-1185">Reference proteome</keyword>
<accession>A0A427U8T4</accession>
<protein>
    <recommendedName>
        <fullName evidence="4">Fimbrial protein</fullName>
    </recommendedName>
</protein>
<reference evidence="2 3" key="1">
    <citation type="submission" date="2018-12" db="EMBL/GenBank/DDBJ databases">
        <title>Genomic taxonomy of the Vibrionaceae family.</title>
        <authorList>
            <person name="Gomez-Gil B."/>
            <person name="Enciso-Ibarra K."/>
        </authorList>
    </citation>
    <scope>NUCLEOTIDE SEQUENCE [LARGE SCALE GENOMIC DNA]</scope>
    <source>
        <strain evidence="2 3">CAIM 594</strain>
    </source>
</reference>
<dbReference type="GO" id="GO:0043107">
    <property type="term" value="P:type IV pilus-dependent motility"/>
    <property type="evidence" value="ECO:0007669"/>
    <property type="project" value="InterPro"/>
</dbReference>
<dbReference type="PANTHER" id="PTHR39555:SF1">
    <property type="entry name" value="TYPE IV PILUS INNER MEMBRANE COMPONENT PILO"/>
    <property type="match status" value="1"/>
</dbReference>
<dbReference type="EMBL" id="RSFA01000001">
    <property type="protein sequence ID" value="RSD33087.1"/>
    <property type="molecule type" value="Genomic_DNA"/>
</dbReference>
<dbReference type="GO" id="GO:0043683">
    <property type="term" value="P:type IV pilus assembly"/>
    <property type="evidence" value="ECO:0007669"/>
    <property type="project" value="InterPro"/>
</dbReference>
<keyword evidence="1" id="KW-1133">Transmembrane helix</keyword>